<feature type="domain" description="Exoribonuclease phosphorolytic" evidence="7">
    <location>
        <begin position="146"/>
        <end position="209"/>
    </location>
</feature>
<dbReference type="CDD" id="cd11363">
    <property type="entry name" value="RNase_PH_PNPase_1"/>
    <property type="match status" value="1"/>
</dbReference>
<dbReference type="GO" id="GO:0006402">
    <property type="term" value="P:mRNA catabolic process"/>
    <property type="evidence" value="ECO:0007669"/>
    <property type="project" value="InterPro"/>
</dbReference>
<accession>W4SGF7</accession>
<keyword evidence="5" id="KW-0694">RNA-binding</keyword>
<dbReference type="InterPro" id="IPR036345">
    <property type="entry name" value="ExoRNase_PH_dom2_sf"/>
</dbReference>
<feature type="non-terminal residue" evidence="9">
    <location>
        <position position="368"/>
    </location>
</feature>
<dbReference type="InterPro" id="IPR020568">
    <property type="entry name" value="Ribosomal_Su5_D2-typ_SF"/>
</dbReference>
<dbReference type="PANTHER" id="PTHR11252:SF0">
    <property type="entry name" value="POLYRIBONUCLEOTIDE NUCLEOTIDYLTRANSFERASE 1, MITOCHONDRIAL"/>
    <property type="match status" value="1"/>
</dbReference>
<dbReference type="Gene3D" id="3.30.230.70">
    <property type="entry name" value="GHMP Kinase, N-terminal domain"/>
    <property type="match status" value="2"/>
</dbReference>
<evidence type="ECO:0000256" key="3">
    <source>
        <dbReference type="ARBA" id="ARBA00022695"/>
    </source>
</evidence>
<dbReference type="GO" id="GO:0003723">
    <property type="term" value="F:RNA binding"/>
    <property type="evidence" value="ECO:0007669"/>
    <property type="project" value="UniProtKB-KW"/>
</dbReference>
<evidence type="ECO:0000313" key="9">
    <source>
        <dbReference type="EMBL" id="GAE55442.1"/>
    </source>
</evidence>
<dbReference type="EMBL" id="BAVC01000203">
    <property type="protein sequence ID" value="GAE55442.1"/>
    <property type="molecule type" value="Genomic_DNA"/>
</dbReference>
<dbReference type="GO" id="GO:0000175">
    <property type="term" value="F:3'-5'-RNA exonuclease activity"/>
    <property type="evidence" value="ECO:0007669"/>
    <property type="project" value="TreeGrafter"/>
</dbReference>
<dbReference type="InterPro" id="IPR015848">
    <property type="entry name" value="PNPase_PH_RNA-bd_bac/org-type"/>
</dbReference>
<feature type="domain" description="Polyribonucleotide nucleotidyltransferase RNA-binding" evidence="8">
    <location>
        <begin position="243"/>
        <end position="320"/>
    </location>
</feature>
<dbReference type="PANTHER" id="PTHR11252">
    <property type="entry name" value="POLYRIBONUCLEOTIDE NUCLEOTIDYLTRANSFERASE"/>
    <property type="match status" value="1"/>
</dbReference>
<evidence type="ECO:0000256" key="2">
    <source>
        <dbReference type="ARBA" id="ARBA00022679"/>
    </source>
</evidence>
<dbReference type="Pfam" id="PF03725">
    <property type="entry name" value="RNase_PH_C"/>
    <property type="match status" value="1"/>
</dbReference>
<dbReference type="GO" id="GO:0006396">
    <property type="term" value="P:RNA processing"/>
    <property type="evidence" value="ECO:0007669"/>
    <property type="project" value="InterPro"/>
</dbReference>
<dbReference type="SUPFAM" id="SSF55666">
    <property type="entry name" value="Ribonuclease PH domain 2-like"/>
    <property type="match status" value="1"/>
</dbReference>
<feature type="domain" description="Exoribonuclease phosphorolytic" evidence="6">
    <location>
        <begin position="14"/>
        <end position="143"/>
    </location>
</feature>
<protein>
    <recommendedName>
        <fullName evidence="1">polyribonucleotide nucleotidyltransferase</fullName>
        <ecNumber evidence="1">2.7.7.8</ecNumber>
    </recommendedName>
</protein>
<evidence type="ECO:0000259" key="8">
    <source>
        <dbReference type="Pfam" id="PF03726"/>
    </source>
</evidence>
<keyword evidence="4" id="KW-0460">Magnesium</keyword>
<keyword evidence="3" id="KW-0548">Nucleotidyltransferase</keyword>
<proteinExistence type="predicted"/>
<dbReference type="SUPFAM" id="SSF54211">
    <property type="entry name" value="Ribosomal protein S5 domain 2-like"/>
    <property type="match status" value="2"/>
</dbReference>
<dbReference type="Pfam" id="PF03726">
    <property type="entry name" value="PNPase"/>
    <property type="match status" value="1"/>
</dbReference>
<evidence type="ECO:0000256" key="4">
    <source>
        <dbReference type="ARBA" id="ARBA00022842"/>
    </source>
</evidence>
<dbReference type="InterPro" id="IPR036456">
    <property type="entry name" value="PNPase_PH_RNA-bd_sf"/>
</dbReference>
<sequence length="368" mass="39435">MAKITKTFQYGKHTVTLETGEIARQAGGAVIVKFDDTVLLVTAVAAKSAREGQDFFPLTVDYQEKFYAGGRIPGGFFKREGRATEKETLISRLIDRPIRPLFPEDYKNEVQIIATVMSMNPDIDGDIAALIGASAALSLAGTPFNGPIAAAKVGYKNGEYILNPTVTELKDSQLELVVAGTANAVLMVESEAELLSEEVMLGAVTFGHREMQKVINIINELTVEAGTKPSDWVAPAKNDGMVAALKEAVGEQLASAFQVRDKLQRRDAISAIKKDVLGALAPRATVEGWAAGDLSKEFGELEYQTMRGSVLSTKVRIDGRALDTVRPISAKAGVLPRTHGSALFTRGETQAIVITTLGTARDGQVIDA</sequence>
<comment type="caution">
    <text evidence="9">The sequence shown here is derived from an EMBL/GenBank/DDBJ whole genome shotgun (WGS) entry which is preliminary data.</text>
</comment>
<dbReference type="InterPro" id="IPR027408">
    <property type="entry name" value="PNPase/RNase_PH_dom_sf"/>
</dbReference>
<evidence type="ECO:0000313" key="10">
    <source>
        <dbReference type="Proteomes" id="UP000019084"/>
    </source>
</evidence>
<dbReference type="InterPro" id="IPR001247">
    <property type="entry name" value="ExoRNase_PH_dom1"/>
</dbReference>
<dbReference type="EC" id="2.7.7.8" evidence="1"/>
<evidence type="ECO:0000256" key="1">
    <source>
        <dbReference type="ARBA" id="ARBA00012416"/>
    </source>
</evidence>
<dbReference type="InterPro" id="IPR012162">
    <property type="entry name" value="PNPase"/>
</dbReference>
<dbReference type="FunFam" id="3.30.230.70:FF:000001">
    <property type="entry name" value="Polyribonucleotide nucleotidyltransferase"/>
    <property type="match status" value="1"/>
</dbReference>
<name>W4SGF7_9XANT</name>
<gene>
    <name evidence="9" type="ORF">XPR_2077</name>
</gene>
<organism evidence="9 10">
    <name type="scientific">Xanthomonas arboricola pv. pruni MAFF 301420</name>
    <dbReference type="NCBI Taxonomy" id="1418095"/>
    <lineage>
        <taxon>Bacteria</taxon>
        <taxon>Pseudomonadati</taxon>
        <taxon>Pseudomonadota</taxon>
        <taxon>Gammaproteobacteria</taxon>
        <taxon>Lysobacterales</taxon>
        <taxon>Lysobacteraceae</taxon>
        <taxon>Xanthomonas</taxon>
    </lineage>
</organism>
<dbReference type="SUPFAM" id="SSF46915">
    <property type="entry name" value="Polynucleotide phosphorylase/guanosine pentaphosphate synthase (PNPase/GPSI), domain 3"/>
    <property type="match status" value="1"/>
</dbReference>
<evidence type="ECO:0000259" key="7">
    <source>
        <dbReference type="Pfam" id="PF03725"/>
    </source>
</evidence>
<dbReference type="InterPro" id="IPR015847">
    <property type="entry name" value="ExoRNase_PH_dom2"/>
</dbReference>
<reference evidence="9 10" key="1">
    <citation type="submission" date="2014-01" db="EMBL/GenBank/DDBJ databases">
        <title>Genome sequence and analysis of Xanthomonas arboricola pv. pruni.</title>
        <authorList>
            <person name="Fujikawa T."/>
            <person name="Nakazono-Nagaoka E."/>
        </authorList>
    </citation>
    <scope>NUCLEOTIDE SEQUENCE [LARGE SCALE GENOMIC DNA]</scope>
    <source>
        <strain evidence="10">MAFF 301420</strain>
    </source>
</reference>
<dbReference type="GO" id="GO:0005829">
    <property type="term" value="C:cytosol"/>
    <property type="evidence" value="ECO:0007669"/>
    <property type="project" value="TreeGrafter"/>
</dbReference>
<dbReference type="AlphaFoldDB" id="W4SGF7"/>
<dbReference type="Proteomes" id="UP000019084">
    <property type="component" value="Unassembled WGS sequence"/>
</dbReference>
<dbReference type="Pfam" id="PF01138">
    <property type="entry name" value="RNase_PH"/>
    <property type="match status" value="1"/>
</dbReference>
<keyword evidence="2" id="KW-0808">Transferase</keyword>
<dbReference type="GO" id="GO:0004654">
    <property type="term" value="F:polyribonucleotide nucleotidyltransferase activity"/>
    <property type="evidence" value="ECO:0007669"/>
    <property type="project" value="UniProtKB-EC"/>
</dbReference>
<evidence type="ECO:0000259" key="6">
    <source>
        <dbReference type="Pfam" id="PF01138"/>
    </source>
</evidence>
<evidence type="ECO:0000256" key="5">
    <source>
        <dbReference type="ARBA" id="ARBA00022884"/>
    </source>
</evidence>